<dbReference type="Pfam" id="PF00685">
    <property type="entry name" value="Sulfotransfer_1"/>
    <property type="match status" value="2"/>
</dbReference>
<evidence type="ECO:0000313" key="6">
    <source>
        <dbReference type="Proteomes" id="UP000026961"/>
    </source>
</evidence>
<dbReference type="SUPFAM" id="SSF52540">
    <property type="entry name" value="P-loop containing nucleoside triphosphate hydrolases"/>
    <property type="match status" value="2"/>
</dbReference>
<evidence type="ECO:0000259" key="4">
    <source>
        <dbReference type="Pfam" id="PF00685"/>
    </source>
</evidence>
<dbReference type="InterPro" id="IPR000863">
    <property type="entry name" value="Sulfotransferase_dom"/>
</dbReference>
<organism evidence="5">
    <name type="scientific">Oryza glumipatula</name>
    <dbReference type="NCBI Taxonomy" id="40148"/>
    <lineage>
        <taxon>Eukaryota</taxon>
        <taxon>Viridiplantae</taxon>
        <taxon>Streptophyta</taxon>
        <taxon>Embryophyta</taxon>
        <taxon>Tracheophyta</taxon>
        <taxon>Spermatophyta</taxon>
        <taxon>Magnoliopsida</taxon>
        <taxon>Liliopsida</taxon>
        <taxon>Poales</taxon>
        <taxon>Poaceae</taxon>
        <taxon>BOP clade</taxon>
        <taxon>Oryzoideae</taxon>
        <taxon>Oryzeae</taxon>
        <taxon>Oryzinae</taxon>
        <taxon>Oryza</taxon>
    </lineage>
</organism>
<dbReference type="Gene3D" id="3.40.50.300">
    <property type="entry name" value="P-loop containing nucleotide triphosphate hydrolases"/>
    <property type="match status" value="2"/>
</dbReference>
<dbReference type="Proteomes" id="UP000026961">
    <property type="component" value="Chromosome 1"/>
</dbReference>
<dbReference type="HOGENOM" id="CLU_027239_9_0_1"/>
<evidence type="ECO:0000256" key="2">
    <source>
        <dbReference type="ARBA" id="ARBA00022679"/>
    </source>
</evidence>
<evidence type="ECO:0000313" key="5">
    <source>
        <dbReference type="EnsemblPlants" id="OGLUM01G14670.1"/>
    </source>
</evidence>
<keyword evidence="2" id="KW-0808">Transferase</keyword>
<evidence type="ECO:0000256" key="1">
    <source>
        <dbReference type="ARBA" id="ARBA00005771"/>
    </source>
</evidence>
<accession>A0A0D9Y7G5</accession>
<feature type="region of interest" description="Disordered" evidence="3">
    <location>
        <begin position="1"/>
        <end position="22"/>
    </location>
</feature>
<dbReference type="PANTHER" id="PTHR11783">
    <property type="entry name" value="SULFOTRANSFERASE SULT"/>
    <property type="match status" value="1"/>
</dbReference>
<feature type="domain" description="Sulfotransferase" evidence="4">
    <location>
        <begin position="415"/>
        <end position="678"/>
    </location>
</feature>
<dbReference type="EnsemblPlants" id="OGLUM01G14670.1">
    <property type="protein sequence ID" value="OGLUM01G14670.1"/>
    <property type="gene ID" value="OGLUM01G14670"/>
</dbReference>
<sequence>MASPPSLLPASEPSAGEDEESHREVYEQLRQLVSTYPTVPSGLDTPYHRHPDGWYTFLPAMVSVMVAQRHFTARDTDIIITTFPKCGTTWLKALLFATVHRDGGGVEDDAALALLRARNPHQLVPFLEIQVYVRDRAPDLSSLPAPRLLATHIPRPSLPASIAASGCKVVYMCRDPKDCLVSLWQFHDAQRPEPRGDVGEDFRLFCDGVSLVGPYWDHVLAYWRWHVERPGQVLFMTYEELSADTLGQLRRLAGFVGRPFTGEERAARVDEAIVTACSVDSLAGAEVNRSGTVELMEAPMRNAMFFRRGVVGGWPNYLSPEMATRIDEITESKFRAIMASASPPSLLPASAPNAEEDEESHREVYEQLRQLVSTYPTVPSGFDTAPYHRHPDGWYTSLPAMVSVMVAQRHFTARDTDIIIATFPKCGTTWLKALLFATVHRDGGGVEDDAALAQLRARNPHELVPFLEIQVYVRDRVPDLSSLPAPRLLATHIPRPSLPASIAASGCKVVYICRDPKDCLVSLWHFHDAQRPEPRGDVGEEFRLFCDGVSPVGSYWDHVLAYWRWHVERPGQVLFMTYEELSADTLGQLRRLAEFVGRPFTGEERAARVDEAIVKACSFESLAGAEVNRSGTVELMEEPMRNAEFFRRGVVGGWPNYLSLEMATRIDEITESKFKGSGPVLPTMMTM</sequence>
<protein>
    <recommendedName>
        <fullName evidence="4">Sulfotransferase domain-containing protein</fullName>
    </recommendedName>
</protein>
<reference evidence="5" key="3">
    <citation type="submission" date="2018-05" db="EMBL/GenBank/DDBJ databases">
        <title>OgluRS3 (Oryza glumaepatula Reference Sequence Version 3).</title>
        <authorList>
            <person name="Zhang J."/>
            <person name="Kudrna D."/>
            <person name="Lee S."/>
            <person name="Talag J."/>
            <person name="Welchert J."/>
            <person name="Wing R.A."/>
        </authorList>
    </citation>
    <scope>NUCLEOTIDE SEQUENCE [LARGE SCALE GENOMIC DNA]</scope>
</reference>
<name>A0A0D9Y7G5_9ORYZ</name>
<reference evidence="5" key="2">
    <citation type="submission" date="2015-04" db="UniProtKB">
        <authorList>
            <consortium name="EnsemblPlants"/>
        </authorList>
    </citation>
    <scope>IDENTIFICATION</scope>
</reference>
<dbReference type="AlphaFoldDB" id="A0A0D9Y7G5"/>
<dbReference type="GO" id="GO:0008146">
    <property type="term" value="F:sulfotransferase activity"/>
    <property type="evidence" value="ECO:0007669"/>
    <property type="project" value="InterPro"/>
</dbReference>
<dbReference type="Gramene" id="OGLUM01G14670.1">
    <property type="protein sequence ID" value="OGLUM01G14670.1"/>
    <property type="gene ID" value="OGLUM01G14670"/>
</dbReference>
<evidence type="ECO:0000256" key="3">
    <source>
        <dbReference type="SAM" id="MobiDB-lite"/>
    </source>
</evidence>
<feature type="compositionally biased region" description="Low complexity" evidence="3">
    <location>
        <begin position="1"/>
        <end position="14"/>
    </location>
</feature>
<proteinExistence type="inferred from homology"/>
<dbReference type="InterPro" id="IPR027417">
    <property type="entry name" value="P-loop_NTPase"/>
</dbReference>
<comment type="similarity">
    <text evidence="1">Belongs to the sulfotransferase 1 family.</text>
</comment>
<keyword evidence="6" id="KW-1185">Reference proteome</keyword>
<dbReference type="eggNOG" id="KOG1584">
    <property type="taxonomic scope" value="Eukaryota"/>
</dbReference>
<reference evidence="5" key="1">
    <citation type="submission" date="2013-08" db="EMBL/GenBank/DDBJ databases">
        <title>Oryza genome evolution.</title>
        <authorList>
            <person name="Wing R.A."/>
            <person name="Panaud O."/>
            <person name="Oliveira A.C."/>
        </authorList>
    </citation>
    <scope>NUCLEOTIDE SEQUENCE</scope>
</reference>
<feature type="domain" description="Sulfotransferase" evidence="4">
    <location>
        <begin position="75"/>
        <end position="335"/>
    </location>
</feature>